<evidence type="ECO:0000313" key="1">
    <source>
        <dbReference type="EMBL" id="SFI98540.1"/>
    </source>
</evidence>
<dbReference type="Proteomes" id="UP000242763">
    <property type="component" value="Unassembled WGS sequence"/>
</dbReference>
<sequence>MLSHLMMFEALSKPARGSDTIVQAVARNMAVSVLGVHPVTRLGFHRVY</sequence>
<dbReference type="AlphaFoldDB" id="A0A1I3MP16"/>
<reference evidence="2" key="1">
    <citation type="submission" date="2016-10" db="EMBL/GenBank/DDBJ databases">
        <authorList>
            <person name="Varghese N."/>
            <person name="Submissions S."/>
        </authorList>
    </citation>
    <scope>NUCLEOTIDE SEQUENCE [LARGE SCALE GENOMIC DNA]</scope>
    <source>
        <strain evidence="2">DSM 21857</strain>
    </source>
</reference>
<gene>
    <name evidence="1" type="ORF">SAMN03080618_01818</name>
</gene>
<keyword evidence="2" id="KW-1185">Reference proteome</keyword>
<name>A0A1I3MP16_9HYPH</name>
<proteinExistence type="predicted"/>
<organism evidence="1 2">
    <name type="scientific">Aquamicrobium aerolatum DSM 21857</name>
    <dbReference type="NCBI Taxonomy" id="1121003"/>
    <lineage>
        <taxon>Bacteria</taxon>
        <taxon>Pseudomonadati</taxon>
        <taxon>Pseudomonadota</taxon>
        <taxon>Alphaproteobacteria</taxon>
        <taxon>Hyphomicrobiales</taxon>
        <taxon>Phyllobacteriaceae</taxon>
        <taxon>Aerobium</taxon>
    </lineage>
</organism>
<accession>A0A1I3MP16</accession>
<protein>
    <submittedName>
        <fullName evidence="1">Uncharacterized protein</fullName>
    </submittedName>
</protein>
<dbReference type="EMBL" id="FORF01000009">
    <property type="protein sequence ID" value="SFI98540.1"/>
    <property type="molecule type" value="Genomic_DNA"/>
</dbReference>
<dbReference type="STRING" id="1121003.SAMN03080618_01818"/>
<evidence type="ECO:0000313" key="2">
    <source>
        <dbReference type="Proteomes" id="UP000242763"/>
    </source>
</evidence>